<protein>
    <recommendedName>
        <fullName evidence="7">Integrase catalytic domain-containing protein</fullName>
    </recommendedName>
</protein>
<accession>A0A2N9GYF3</accession>
<keyword evidence="2" id="KW-0548">Nucleotidyltransferase</keyword>
<dbReference type="InterPro" id="IPR043502">
    <property type="entry name" value="DNA/RNA_pol_sf"/>
</dbReference>
<dbReference type="Gene3D" id="3.10.10.10">
    <property type="entry name" value="HIV Type 1 Reverse Transcriptase, subunit A, domain 1"/>
    <property type="match status" value="1"/>
</dbReference>
<dbReference type="GO" id="GO:0004519">
    <property type="term" value="F:endonuclease activity"/>
    <property type="evidence" value="ECO:0007669"/>
    <property type="project" value="UniProtKB-KW"/>
</dbReference>
<dbReference type="FunFam" id="3.30.70.270:FF:000020">
    <property type="entry name" value="Transposon Tf2-6 polyprotein-like Protein"/>
    <property type="match status" value="1"/>
</dbReference>
<keyword evidence="1" id="KW-0808">Transferase</keyword>
<organism evidence="8">
    <name type="scientific">Fagus sylvatica</name>
    <name type="common">Beechnut</name>
    <dbReference type="NCBI Taxonomy" id="28930"/>
    <lineage>
        <taxon>Eukaryota</taxon>
        <taxon>Viridiplantae</taxon>
        <taxon>Streptophyta</taxon>
        <taxon>Embryophyta</taxon>
        <taxon>Tracheophyta</taxon>
        <taxon>Spermatophyta</taxon>
        <taxon>Magnoliopsida</taxon>
        <taxon>eudicotyledons</taxon>
        <taxon>Gunneridae</taxon>
        <taxon>Pentapetalae</taxon>
        <taxon>rosids</taxon>
        <taxon>fabids</taxon>
        <taxon>Fagales</taxon>
        <taxon>Fagaceae</taxon>
        <taxon>Fagus</taxon>
    </lineage>
</organism>
<dbReference type="InterPro" id="IPR001584">
    <property type="entry name" value="Integrase_cat-core"/>
</dbReference>
<feature type="region of interest" description="Disordered" evidence="6">
    <location>
        <begin position="184"/>
        <end position="208"/>
    </location>
</feature>
<evidence type="ECO:0000256" key="6">
    <source>
        <dbReference type="SAM" id="MobiDB-lite"/>
    </source>
</evidence>
<keyword evidence="4" id="KW-0378">Hydrolase</keyword>
<dbReference type="PROSITE" id="PS50994">
    <property type="entry name" value="INTEGRASE"/>
    <property type="match status" value="1"/>
</dbReference>
<gene>
    <name evidence="8" type="ORF">FSB_LOCUS35198</name>
</gene>
<proteinExistence type="predicted"/>
<dbReference type="PANTHER" id="PTHR37984:SF5">
    <property type="entry name" value="PROTEIN NYNRIN-LIKE"/>
    <property type="match status" value="1"/>
</dbReference>
<reference evidence="8" key="1">
    <citation type="submission" date="2018-02" db="EMBL/GenBank/DDBJ databases">
        <authorList>
            <person name="Cohen D.B."/>
            <person name="Kent A.D."/>
        </authorList>
    </citation>
    <scope>NUCLEOTIDE SEQUENCE</scope>
</reference>
<dbReference type="InterPro" id="IPR050951">
    <property type="entry name" value="Retrovirus_Pol_polyprotein"/>
</dbReference>
<dbReference type="Pfam" id="PF17921">
    <property type="entry name" value="Integrase_H2C2"/>
    <property type="match status" value="1"/>
</dbReference>
<dbReference type="InterPro" id="IPR036397">
    <property type="entry name" value="RNaseH_sf"/>
</dbReference>
<dbReference type="Pfam" id="PF17919">
    <property type="entry name" value="RT_RNaseH_2"/>
    <property type="match status" value="1"/>
</dbReference>
<dbReference type="Gene3D" id="3.30.70.270">
    <property type="match status" value="2"/>
</dbReference>
<dbReference type="Gene3D" id="3.30.420.10">
    <property type="entry name" value="Ribonuclease H-like superfamily/Ribonuclease H"/>
    <property type="match status" value="2"/>
</dbReference>
<dbReference type="InterPro" id="IPR012337">
    <property type="entry name" value="RNaseH-like_sf"/>
</dbReference>
<evidence type="ECO:0000256" key="4">
    <source>
        <dbReference type="ARBA" id="ARBA00022759"/>
    </source>
</evidence>
<keyword evidence="4" id="KW-0255">Endonuclease</keyword>
<keyword evidence="5" id="KW-0511">Multifunctional enzyme</keyword>
<dbReference type="GO" id="GO:0016779">
    <property type="term" value="F:nucleotidyltransferase activity"/>
    <property type="evidence" value="ECO:0007669"/>
    <property type="project" value="UniProtKB-KW"/>
</dbReference>
<dbReference type="SUPFAM" id="SSF56672">
    <property type="entry name" value="DNA/RNA polymerases"/>
    <property type="match status" value="1"/>
</dbReference>
<dbReference type="Gene3D" id="1.10.340.70">
    <property type="match status" value="1"/>
</dbReference>
<dbReference type="InterPro" id="IPR005162">
    <property type="entry name" value="Retrotrans_gag_dom"/>
</dbReference>
<dbReference type="InterPro" id="IPR021109">
    <property type="entry name" value="Peptidase_aspartic_dom_sf"/>
</dbReference>
<sequence length="1458" mass="167790">MAEERVIPPEAPRMTMYQLLHPTQSSIPSCIMFPPNAPHVEIKQGLMAILPDFRGLENENPYVHDKVKGWLYTVKPRSIGSWGEMTQEFYKKFFPPHKVQQVKRKISSFVQGHDETLFMAWERFKDTYNFCPTHGYDTWRLVSYFYEGLQPRDRQFVQIACGGEFLQKEPEDAMDYLDEIAENSNTWNGPSPLDSTDRNRSGATTSGGSIFKLREEDNLSAKINLLTKEIEALKLKGSRGVCAFNQYRPNNALYSNNYNPNMRNHPYLSYKSDNVLNPPPPRNNFVPSSSSSRPPLEDVLGTFMQKQSEQNQRFETMFTRMDEESVKIVSKNNHEECKTVTILRSGKAIGEEDESGTPKVKEAEPCLIPTPFPQALRLPKNLDVTAEILEHLHQVKVNLPLLHIIKQMPAYAKVIKDLCTVKRKHHLKKTAFLTEQVSAIIQHKVPPKYKDPGCPTISCTIGEYLVERALLDLGASINLLPFTVYQQTGLGDLKPTSMTLQLADRSVRTPKGMVEDVLIKIENFYYPVDFIILDTEPTLHPNNGIPIILGRPFLATANALINCRNGRMKITFGSMTAELNIFNVMRQQLEDDECHYVNLIDTVVQEEFNRNCFSDPLETLLTNSVNSYDIEHDAKLTEICSLLDSSQVLEEEQVMAVNEPWRPHFEELPETEKKPMPSSEEIPQLELKPLPNGFKYAYLGPGETFPVVISAALNEEQEGKLLCVLRDHKLFLGWTIADIKGISPLICTHKIYLEDDCKTSREPQRRLNPTMKDVVKNEVIKLLDAGIIYPISDSKWVSPTQVVPKKSGITVVKNANDELIPTRLVTGWRMCIDYRKLNFATRKDHFPLPFIDQILERVAGHEYYCFPRWVLRLLPDRDCIRRPRKDHLYLPIWCVEKGLVLNWEKCHFMVTSGIVLGHVVSSKGIEVDKAKVDLILNLPTPKTVRDVRSFLGHAGFYRRFIKDFSAISRPLCNLLLKESTFEWTESCEVAFKKLVQLLTSAPIMQAPDWSLPFEIMCDASDYAVGAVLDHAALRYLLSKKDAKARLIHWILLLQEFNLQIKDKKGVENVGGRSSIQGFIPETWTAQDRRKFFVEVRNFYWDDPYLFKYCPDQILRRCIPDNETFSVIKFYHTEACGGHFSVKKTTAKILQCGFYWPTMFKDTHNFCKRCLECQKLGRVTRRNMMPMSPILEIEVFDCWGIDFMGPFPQSFGNLYILLAVDYVSKWVEAIACKVLVKKYGVVHRLSTSYHPQTCGQVELANREIKQILEKTVSPNRKDWSLRLTDALWAYQTAYKGPLGMSPYRLVYGKPCHLPVEMEHRAYWAIKAFNFDLKEAGELRKFQMSELEELRNEAYISTRHYKERMKLFHDKKIVRKTFEPNQTVLLYDSKLHTFSGKLRTRWDGPYIVKEVFDYGAVVIEDPRDGRILKVNGQRLRPYLGEVVPAEETMSLELPTYGDAS</sequence>
<evidence type="ECO:0000259" key="7">
    <source>
        <dbReference type="PROSITE" id="PS50994"/>
    </source>
</evidence>
<feature type="domain" description="Integrase catalytic" evidence="7">
    <location>
        <begin position="1217"/>
        <end position="1309"/>
    </location>
</feature>
<dbReference type="PANTHER" id="PTHR37984">
    <property type="entry name" value="PROTEIN CBG26694"/>
    <property type="match status" value="1"/>
</dbReference>
<dbReference type="CDD" id="cd00303">
    <property type="entry name" value="retropepsin_like"/>
    <property type="match status" value="1"/>
</dbReference>
<evidence type="ECO:0000256" key="5">
    <source>
        <dbReference type="ARBA" id="ARBA00023268"/>
    </source>
</evidence>
<dbReference type="InterPro" id="IPR043128">
    <property type="entry name" value="Rev_trsase/Diguanyl_cyclase"/>
</dbReference>
<dbReference type="GO" id="GO:0015074">
    <property type="term" value="P:DNA integration"/>
    <property type="evidence" value="ECO:0007669"/>
    <property type="project" value="InterPro"/>
</dbReference>
<dbReference type="SUPFAM" id="SSF53098">
    <property type="entry name" value="Ribonuclease H-like"/>
    <property type="match status" value="1"/>
</dbReference>
<dbReference type="EMBL" id="OIVN01002897">
    <property type="protein sequence ID" value="SPD07316.1"/>
    <property type="molecule type" value="Genomic_DNA"/>
</dbReference>
<dbReference type="InterPro" id="IPR041588">
    <property type="entry name" value="Integrase_H2C2"/>
</dbReference>
<dbReference type="InterPro" id="IPR041577">
    <property type="entry name" value="RT_RNaseH_2"/>
</dbReference>
<keyword evidence="3" id="KW-0540">Nuclease</keyword>
<evidence type="ECO:0000256" key="3">
    <source>
        <dbReference type="ARBA" id="ARBA00022722"/>
    </source>
</evidence>
<dbReference type="Gene3D" id="2.40.70.10">
    <property type="entry name" value="Acid Proteases"/>
    <property type="match status" value="1"/>
</dbReference>
<dbReference type="Pfam" id="PF03732">
    <property type="entry name" value="Retrotrans_gag"/>
    <property type="match status" value="1"/>
</dbReference>
<dbReference type="GO" id="GO:0003676">
    <property type="term" value="F:nucleic acid binding"/>
    <property type="evidence" value="ECO:0007669"/>
    <property type="project" value="InterPro"/>
</dbReference>
<evidence type="ECO:0000313" key="8">
    <source>
        <dbReference type="EMBL" id="SPD07316.1"/>
    </source>
</evidence>
<dbReference type="SUPFAM" id="SSF50630">
    <property type="entry name" value="Acid proteases"/>
    <property type="match status" value="1"/>
</dbReference>
<name>A0A2N9GYF3_FAGSY</name>
<evidence type="ECO:0000256" key="1">
    <source>
        <dbReference type="ARBA" id="ARBA00022679"/>
    </source>
</evidence>
<evidence type="ECO:0000256" key="2">
    <source>
        <dbReference type="ARBA" id="ARBA00022695"/>
    </source>
</evidence>